<dbReference type="NCBIfam" id="NF001813">
    <property type="entry name" value="PRK00549.1"/>
    <property type="match status" value="1"/>
</dbReference>
<dbReference type="SMART" id="SM00852">
    <property type="entry name" value="MoCF_biosynth"/>
    <property type="match status" value="1"/>
</dbReference>
<protein>
    <recommendedName>
        <fullName evidence="1">Putative competence-damage inducible protein</fullName>
    </recommendedName>
</protein>
<comment type="caution">
    <text evidence="3">The sequence shown here is derived from an EMBL/GenBank/DDBJ whole genome shotgun (WGS) entry which is preliminary data.</text>
</comment>
<dbReference type="HAMAP" id="MF_00226_B">
    <property type="entry name" value="CinA_B"/>
    <property type="match status" value="1"/>
</dbReference>
<dbReference type="SUPFAM" id="SSF142433">
    <property type="entry name" value="CinA-like"/>
    <property type="match status" value="1"/>
</dbReference>
<reference evidence="3" key="1">
    <citation type="journal article" date="2014" name="Int. J. Syst. Evol. Microbiol.">
        <title>Complete genome sequence of Corynebacterium casei LMG S-19264T (=DSM 44701T), isolated from a smear-ripened cheese.</title>
        <authorList>
            <consortium name="US DOE Joint Genome Institute (JGI-PGF)"/>
            <person name="Walter F."/>
            <person name="Albersmeier A."/>
            <person name="Kalinowski J."/>
            <person name="Ruckert C."/>
        </authorList>
    </citation>
    <scope>NUCLEOTIDE SEQUENCE</scope>
    <source>
        <strain evidence="3">CGMCC 1.12698</strain>
    </source>
</reference>
<dbReference type="CDD" id="cd00885">
    <property type="entry name" value="cinA"/>
    <property type="match status" value="1"/>
</dbReference>
<dbReference type="Proteomes" id="UP000605259">
    <property type="component" value="Unassembled WGS sequence"/>
</dbReference>
<evidence type="ECO:0000313" key="4">
    <source>
        <dbReference type="Proteomes" id="UP000605259"/>
    </source>
</evidence>
<feature type="domain" description="MoaB/Mog" evidence="2">
    <location>
        <begin position="4"/>
        <end position="170"/>
    </location>
</feature>
<sequence length="411" mass="45292">MNVEIIAVGTELLLGQIANTNAQYISRQLATLGHNCYYHTVVGDNKLRLRDAISTASKRADILLFTGGLGPTEDDITKETIAEFCQTSLIYHEESLRSIESFFQVTNRVITENNKKQALVLDGATVFMNHHGMAPGMAKEVNGTLFILLPGPPKEMIPMFDQVRDYFMQTYATDGYIRSKVLRFFGIGEAALETALLDLIKEQTNPTIAPLAGDGEVTIRLTAKHKLEDEANHLLEEMEQQIRERVGTYVYGYNDETLASKVIELLQQRGYTLASAESLTGGLFGDSVTAYSGVSSIYKGGIVCYSNESKEQLLHVPKEVLEHDGAVSERCAAYLAKNVREQFNTTVGISFTGIAGPTSVEGKPVGTVFIGISVQGKEEVVHSLKIAGTREQIKLRAVKHGLYHILRKLEE</sequence>
<gene>
    <name evidence="1 3" type="primary">cinA</name>
    <name evidence="3" type="ORF">GCM10007140_13960</name>
</gene>
<dbReference type="InterPro" id="IPR041424">
    <property type="entry name" value="CinA_KH"/>
</dbReference>
<dbReference type="InterPro" id="IPR036425">
    <property type="entry name" value="MoaB/Mog-like_dom_sf"/>
</dbReference>
<dbReference type="NCBIfam" id="TIGR00199">
    <property type="entry name" value="PncC_domain"/>
    <property type="match status" value="1"/>
</dbReference>
<accession>A0A917APF5</accession>
<keyword evidence="4" id="KW-1185">Reference proteome</keyword>
<dbReference type="SUPFAM" id="SSF53218">
    <property type="entry name" value="Molybdenum cofactor biosynthesis proteins"/>
    <property type="match status" value="1"/>
</dbReference>
<dbReference type="PIRSF" id="PIRSF006728">
    <property type="entry name" value="CinA"/>
    <property type="match status" value="1"/>
</dbReference>
<dbReference type="EMBL" id="BMFK01000001">
    <property type="protein sequence ID" value="GGE64977.1"/>
    <property type="molecule type" value="Genomic_DNA"/>
</dbReference>
<dbReference type="Gene3D" id="3.40.980.10">
    <property type="entry name" value="MoaB/Mog-like domain"/>
    <property type="match status" value="1"/>
</dbReference>
<name>A0A917APF5_9BACI</name>
<dbReference type="PANTHER" id="PTHR13939:SF0">
    <property type="entry name" value="NMN AMIDOHYDROLASE-LIKE PROTEIN YFAY"/>
    <property type="match status" value="1"/>
</dbReference>
<comment type="similarity">
    <text evidence="1">Belongs to the CinA family.</text>
</comment>
<dbReference type="InterPro" id="IPR050101">
    <property type="entry name" value="CinA"/>
</dbReference>
<dbReference type="PANTHER" id="PTHR13939">
    <property type="entry name" value="NICOTINAMIDE-NUCLEOTIDE AMIDOHYDROLASE PNCC"/>
    <property type="match status" value="1"/>
</dbReference>
<dbReference type="InterPro" id="IPR008136">
    <property type="entry name" value="CinA_C"/>
</dbReference>
<dbReference type="AlphaFoldDB" id="A0A917APF5"/>
<evidence type="ECO:0000256" key="1">
    <source>
        <dbReference type="HAMAP-Rule" id="MF_00226"/>
    </source>
</evidence>
<dbReference type="RefSeq" id="WP_188387653.1">
    <property type="nucleotide sequence ID" value="NZ_BMFK01000001.1"/>
</dbReference>
<reference evidence="3" key="2">
    <citation type="submission" date="2020-09" db="EMBL/GenBank/DDBJ databases">
        <authorList>
            <person name="Sun Q."/>
            <person name="Zhou Y."/>
        </authorList>
    </citation>
    <scope>NUCLEOTIDE SEQUENCE</scope>
    <source>
        <strain evidence="3">CGMCC 1.12698</strain>
    </source>
</reference>
<dbReference type="Pfam" id="PF18146">
    <property type="entry name" value="CinA_KH"/>
    <property type="match status" value="1"/>
</dbReference>
<proteinExistence type="inferred from homology"/>
<evidence type="ECO:0000259" key="2">
    <source>
        <dbReference type="SMART" id="SM00852"/>
    </source>
</evidence>
<dbReference type="Gene3D" id="3.90.950.20">
    <property type="entry name" value="CinA-like"/>
    <property type="match status" value="1"/>
</dbReference>
<dbReference type="Pfam" id="PF00994">
    <property type="entry name" value="MoCF_biosynth"/>
    <property type="match status" value="1"/>
</dbReference>
<evidence type="ECO:0000313" key="3">
    <source>
        <dbReference type="EMBL" id="GGE64977.1"/>
    </source>
</evidence>
<dbReference type="InterPro" id="IPR008135">
    <property type="entry name" value="Competence-induced_CinA"/>
</dbReference>
<dbReference type="Gene3D" id="3.30.70.2860">
    <property type="match status" value="1"/>
</dbReference>
<dbReference type="NCBIfam" id="TIGR00200">
    <property type="entry name" value="cinA_nterm"/>
    <property type="match status" value="1"/>
</dbReference>
<dbReference type="NCBIfam" id="TIGR00177">
    <property type="entry name" value="molyb_syn"/>
    <property type="match status" value="1"/>
</dbReference>
<dbReference type="InterPro" id="IPR001453">
    <property type="entry name" value="MoaB/Mog_dom"/>
</dbReference>
<dbReference type="InterPro" id="IPR036653">
    <property type="entry name" value="CinA-like_C"/>
</dbReference>
<organism evidence="3 4">
    <name type="scientific">Priestia taiwanensis</name>
    <dbReference type="NCBI Taxonomy" id="1347902"/>
    <lineage>
        <taxon>Bacteria</taxon>
        <taxon>Bacillati</taxon>
        <taxon>Bacillota</taxon>
        <taxon>Bacilli</taxon>
        <taxon>Bacillales</taxon>
        <taxon>Bacillaceae</taxon>
        <taxon>Priestia</taxon>
    </lineage>
</organism>
<dbReference type="Pfam" id="PF02464">
    <property type="entry name" value="CinA"/>
    <property type="match status" value="1"/>
</dbReference>